<keyword evidence="3" id="KW-0238">DNA-binding</keyword>
<evidence type="ECO:0000256" key="2">
    <source>
        <dbReference type="ARBA" id="ARBA00023015"/>
    </source>
</evidence>
<accession>A0ABT2ZL50</accession>
<dbReference type="EMBL" id="JAOWKZ010000002">
    <property type="protein sequence ID" value="MCV2871859.1"/>
    <property type="molecule type" value="Genomic_DNA"/>
</dbReference>
<dbReference type="InterPro" id="IPR036390">
    <property type="entry name" value="WH_DNA-bd_sf"/>
</dbReference>
<dbReference type="PRINTS" id="PR00039">
    <property type="entry name" value="HTHLYSR"/>
</dbReference>
<evidence type="ECO:0000313" key="6">
    <source>
        <dbReference type="EMBL" id="MCV2871859.1"/>
    </source>
</evidence>
<keyword evidence="4" id="KW-0804">Transcription</keyword>
<keyword evidence="7" id="KW-1185">Reference proteome</keyword>
<dbReference type="InterPro" id="IPR000847">
    <property type="entry name" value="LysR_HTH_N"/>
</dbReference>
<dbReference type="RefSeq" id="WP_263739068.1">
    <property type="nucleotide sequence ID" value="NZ_JAOWKZ010000002.1"/>
</dbReference>
<dbReference type="Gene3D" id="3.40.190.10">
    <property type="entry name" value="Periplasmic binding protein-like II"/>
    <property type="match status" value="2"/>
</dbReference>
<protein>
    <submittedName>
        <fullName evidence="6">LysR substrate-binding domain-containing protein</fullName>
    </submittedName>
</protein>
<dbReference type="SUPFAM" id="SSF53850">
    <property type="entry name" value="Periplasmic binding protein-like II"/>
    <property type="match status" value="1"/>
</dbReference>
<evidence type="ECO:0000256" key="1">
    <source>
        <dbReference type="ARBA" id="ARBA00009437"/>
    </source>
</evidence>
<gene>
    <name evidence="6" type="ORF">OEZ71_06075</name>
</gene>
<dbReference type="Pfam" id="PF00126">
    <property type="entry name" value="HTH_1"/>
    <property type="match status" value="1"/>
</dbReference>
<dbReference type="Gene3D" id="1.10.10.10">
    <property type="entry name" value="Winged helix-like DNA-binding domain superfamily/Winged helix DNA-binding domain"/>
    <property type="match status" value="1"/>
</dbReference>
<keyword evidence="2" id="KW-0805">Transcription regulation</keyword>
<dbReference type="Proteomes" id="UP001652564">
    <property type="component" value="Unassembled WGS sequence"/>
</dbReference>
<comment type="caution">
    <text evidence="6">The sequence shown here is derived from an EMBL/GenBank/DDBJ whole genome shotgun (WGS) entry which is preliminary data.</text>
</comment>
<name>A0ABT2ZL50_9RHOB</name>
<dbReference type="PROSITE" id="PS50931">
    <property type="entry name" value="HTH_LYSR"/>
    <property type="match status" value="1"/>
</dbReference>
<comment type="similarity">
    <text evidence="1">Belongs to the LysR transcriptional regulatory family.</text>
</comment>
<reference evidence="6 7" key="1">
    <citation type="submission" date="2022-10" db="EMBL/GenBank/DDBJ databases">
        <title>Defluviimonas sp. nov., isolated from ocean surface sediments.</title>
        <authorList>
            <person name="He W."/>
            <person name="Wang L."/>
            <person name="Zhang D.-F."/>
        </authorList>
    </citation>
    <scope>NUCLEOTIDE SEQUENCE [LARGE SCALE GENOMIC DNA]</scope>
    <source>
        <strain evidence="6 7">WL0050</strain>
    </source>
</reference>
<feature type="domain" description="HTH lysR-type" evidence="5">
    <location>
        <begin position="1"/>
        <end position="61"/>
    </location>
</feature>
<dbReference type="InterPro" id="IPR005119">
    <property type="entry name" value="LysR_subst-bd"/>
</dbReference>
<dbReference type="SUPFAM" id="SSF46785">
    <property type="entry name" value="Winged helix' DNA-binding domain"/>
    <property type="match status" value="1"/>
</dbReference>
<evidence type="ECO:0000256" key="3">
    <source>
        <dbReference type="ARBA" id="ARBA00023125"/>
    </source>
</evidence>
<dbReference type="InterPro" id="IPR058163">
    <property type="entry name" value="LysR-type_TF_proteobact-type"/>
</dbReference>
<sequence>MKLSHLNGLRALEATLRKGSFSAAGEELGVTVAAIGQQIRGLEDYLGVKLFDRHPSGVVPTEAARQVAAQLTVGFGQIGDAVDQLGAVRRAEKLRLATFKWFHEDWLTERMPAFYDRSPQVEVTFDLGDKFVDLVRGEADMAVRVSPSITAELRCEHLFDGGFMPLCTPEFARDHGLSETTRDLTGIPLYRYSPTAGDPAIVGWAELLERHGIRRDDRDPPNRVAGVRAALSGQGLVLCGLVSSFAEMRAGRLIAPLGPRLFTHYSYPYTLVWSAGRSLTPAMRSFRDWMLDERLVFLAEASELLDLELH</sequence>
<organism evidence="6 7">
    <name type="scientific">Albidovulum litorale</name>
    <dbReference type="NCBI Taxonomy" id="2984134"/>
    <lineage>
        <taxon>Bacteria</taxon>
        <taxon>Pseudomonadati</taxon>
        <taxon>Pseudomonadota</taxon>
        <taxon>Alphaproteobacteria</taxon>
        <taxon>Rhodobacterales</taxon>
        <taxon>Paracoccaceae</taxon>
        <taxon>Albidovulum</taxon>
    </lineage>
</organism>
<dbReference type="PANTHER" id="PTHR30537:SF79">
    <property type="entry name" value="TRANSCRIPTIONAL REGULATOR-RELATED"/>
    <property type="match status" value="1"/>
</dbReference>
<dbReference type="Pfam" id="PF03466">
    <property type="entry name" value="LysR_substrate"/>
    <property type="match status" value="1"/>
</dbReference>
<evidence type="ECO:0000259" key="5">
    <source>
        <dbReference type="PROSITE" id="PS50931"/>
    </source>
</evidence>
<evidence type="ECO:0000313" key="7">
    <source>
        <dbReference type="Proteomes" id="UP001652564"/>
    </source>
</evidence>
<dbReference type="InterPro" id="IPR036388">
    <property type="entry name" value="WH-like_DNA-bd_sf"/>
</dbReference>
<dbReference type="PANTHER" id="PTHR30537">
    <property type="entry name" value="HTH-TYPE TRANSCRIPTIONAL REGULATOR"/>
    <property type="match status" value="1"/>
</dbReference>
<evidence type="ECO:0000256" key="4">
    <source>
        <dbReference type="ARBA" id="ARBA00023163"/>
    </source>
</evidence>
<proteinExistence type="inferred from homology"/>